<reference evidence="3 4" key="1">
    <citation type="journal article" date="2017" name="Syst. Appl. Microbiol.">
        <title>Soybeans inoculated with root zone soils of Canadian native legumes harbour diverse and novel Bradyrhizobium spp. that possess agricultural potential.</title>
        <authorList>
            <person name="Bromfield E.S.P."/>
            <person name="Cloutier S."/>
            <person name="Tambong J.T."/>
            <person name="Tran Thi T.V."/>
        </authorList>
    </citation>
    <scope>NUCLEOTIDE SEQUENCE [LARGE SCALE GENOMIC DNA]</scope>
    <source>
        <strain evidence="3 4">323S2</strain>
    </source>
</reference>
<dbReference type="RefSeq" id="WP_166348647.1">
    <property type="nucleotide sequence ID" value="NZ_CP088280.1"/>
</dbReference>
<evidence type="ECO:0000313" key="4">
    <source>
        <dbReference type="Proteomes" id="UP000564836"/>
    </source>
</evidence>
<dbReference type="Proteomes" id="UP000564836">
    <property type="component" value="Chromosome"/>
</dbReference>
<protein>
    <recommendedName>
        <fullName evidence="5">Secreted protein</fullName>
    </recommendedName>
</protein>
<name>A0A7Z0QAY4_9BRAD</name>
<keyword evidence="1" id="KW-0732">Signal</keyword>
<sequence>MRVSAFLMALTCFVSVEAAAQAMKTFPLAPPSALLDGSSADRQAATVEKFGQVSVQEIALASKISSSDSSIAAVKQHSNYFDFYLVPLKFGVIGFDGKSCKSMQLGATLKVTGADTAQAFVLNVFPATSLKAGSFSGDGKLVLSSDLKLSTPDQAPAKASLGVGGEANLIWKWSPLYQQVAVVYDQSRIIWKFDAVGSEFPVGQTDVAVIIALAKSITKNAGTRLGFDVELRANFGGGWFDADGVARANTTILVKLP</sequence>
<dbReference type="EMBL" id="JACBFH010000001">
    <property type="protein sequence ID" value="NYY91120.1"/>
    <property type="molecule type" value="Genomic_DNA"/>
</dbReference>
<evidence type="ECO:0008006" key="5">
    <source>
        <dbReference type="Google" id="ProtNLM"/>
    </source>
</evidence>
<evidence type="ECO:0000313" key="2">
    <source>
        <dbReference type="EMBL" id="NYY91120.1"/>
    </source>
</evidence>
<organism evidence="2">
    <name type="scientific">Bradyrhizobium barranii subsp. barranii</name>
    <dbReference type="NCBI Taxonomy" id="2823807"/>
    <lineage>
        <taxon>Bacteria</taxon>
        <taxon>Pseudomonadati</taxon>
        <taxon>Pseudomonadota</taxon>
        <taxon>Alphaproteobacteria</taxon>
        <taxon>Hyphomicrobiales</taxon>
        <taxon>Nitrobacteraceae</taxon>
        <taxon>Bradyrhizobium</taxon>
        <taxon>Bradyrhizobium barranii</taxon>
    </lineage>
</organism>
<accession>A0A7Z0QAY4</accession>
<proteinExistence type="predicted"/>
<reference evidence="2" key="2">
    <citation type="submission" date="2020-06" db="EMBL/GenBank/DDBJ databases">
        <title>Whole Genome Sequence of Bradyrhizobium sp. Strain 323S2.</title>
        <authorList>
            <person name="Bromfield E.S.P."/>
        </authorList>
    </citation>
    <scope>NUCLEOTIDE SEQUENCE [LARGE SCALE GENOMIC DNA]</scope>
    <source>
        <strain evidence="2">323S2</strain>
    </source>
</reference>
<reference evidence="3 4" key="3">
    <citation type="journal article" date="2022" name="Int. J. Syst. Evol. Microbiol.">
        <title>Strains of Bradyrhizobium barranii sp. nov. associated with legumes native to Canada are symbionts of soybeans and belong to different subspecies (subsp. barranii subsp. nov. and subsp. apii subsp. nov.) and symbiovars (sv. glycinearum and sv. septentrionale).</title>
        <authorList>
            <person name="Bromfield E.S.P."/>
            <person name="Cloutier S."/>
            <person name="Wasai-Hara S."/>
            <person name="Minamisawa K."/>
        </authorList>
    </citation>
    <scope>NUCLEOTIDE SEQUENCE [LARGE SCALE GENOMIC DNA]</scope>
    <source>
        <strain evidence="3 4">323S2</strain>
    </source>
</reference>
<feature type="chain" id="PRO_5030939869" description="Secreted protein" evidence="1">
    <location>
        <begin position="19"/>
        <end position="257"/>
    </location>
</feature>
<dbReference type="EMBL" id="CP088280">
    <property type="protein sequence ID" value="UGX92877.1"/>
    <property type="molecule type" value="Genomic_DNA"/>
</dbReference>
<gene>
    <name evidence="3" type="ORF">G6321_00045820</name>
    <name evidence="2" type="ORF">G6321_22560</name>
</gene>
<evidence type="ECO:0000313" key="3">
    <source>
        <dbReference type="EMBL" id="UGX92877.1"/>
    </source>
</evidence>
<evidence type="ECO:0000256" key="1">
    <source>
        <dbReference type="SAM" id="SignalP"/>
    </source>
</evidence>
<feature type="signal peptide" evidence="1">
    <location>
        <begin position="1"/>
        <end position="18"/>
    </location>
</feature>
<dbReference type="AlphaFoldDB" id="A0A7Z0QAY4"/>